<gene>
    <name evidence="1" type="ORF">Q760_08280</name>
</gene>
<reference evidence="1 2" key="1">
    <citation type="submission" date="2013-10" db="EMBL/GenBank/DDBJ databases">
        <authorList>
            <person name="Wang G."/>
            <person name="Zhuang W."/>
        </authorList>
    </citation>
    <scope>NUCLEOTIDE SEQUENCE [LARGE SCALE GENOMIC DNA]</scope>
    <source>
        <strain evidence="1 2">DSM 20118</strain>
    </source>
</reference>
<organism evidence="1 2">
    <name type="scientific">Cellulomonas cellasea DSM 20118</name>
    <dbReference type="NCBI Taxonomy" id="1408250"/>
    <lineage>
        <taxon>Bacteria</taxon>
        <taxon>Bacillati</taxon>
        <taxon>Actinomycetota</taxon>
        <taxon>Actinomycetes</taxon>
        <taxon>Micrococcales</taxon>
        <taxon>Cellulomonadaceae</taxon>
        <taxon>Cellulomonas</taxon>
    </lineage>
</organism>
<dbReference type="Proteomes" id="UP000029833">
    <property type="component" value="Unassembled WGS sequence"/>
</dbReference>
<dbReference type="EMBL" id="AXNT01000197">
    <property type="protein sequence ID" value="KGM00504.1"/>
    <property type="molecule type" value="Genomic_DNA"/>
</dbReference>
<evidence type="ECO:0000313" key="2">
    <source>
        <dbReference type="Proteomes" id="UP000029833"/>
    </source>
</evidence>
<evidence type="ECO:0000313" key="1">
    <source>
        <dbReference type="EMBL" id="KGM00504.1"/>
    </source>
</evidence>
<dbReference type="AlphaFoldDB" id="A0A0A0B408"/>
<accession>A0A0A0B408</accession>
<proteinExistence type="predicted"/>
<comment type="caution">
    <text evidence="1">The sequence shown here is derived from an EMBL/GenBank/DDBJ whole genome shotgun (WGS) entry which is preliminary data.</text>
</comment>
<protein>
    <submittedName>
        <fullName evidence="1">Uncharacterized protein</fullName>
    </submittedName>
</protein>
<keyword evidence="2" id="KW-1185">Reference proteome</keyword>
<name>A0A0A0B408_9CELL</name>
<sequence length="54" mass="5364">MLDARVHVVALRAAAGVVAVQVHAPLDGEPGEERAVELGQAGAGAIWLVPAPAG</sequence>